<gene>
    <name evidence="4" type="ORF">PanWU01x14_001610</name>
</gene>
<dbReference type="Gene3D" id="2.40.70.10">
    <property type="entry name" value="Acid Proteases"/>
    <property type="match status" value="1"/>
</dbReference>
<dbReference type="GO" id="GO:0006508">
    <property type="term" value="P:proteolysis"/>
    <property type="evidence" value="ECO:0007669"/>
    <property type="project" value="UniProtKB-KW"/>
</dbReference>
<dbReference type="Proteomes" id="UP000237105">
    <property type="component" value="Unassembled WGS sequence"/>
</dbReference>
<proteinExistence type="predicted"/>
<evidence type="ECO:0000259" key="3">
    <source>
        <dbReference type="Pfam" id="PF14541"/>
    </source>
</evidence>
<reference evidence="5" key="1">
    <citation type="submission" date="2016-06" db="EMBL/GenBank/DDBJ databases">
        <title>Parallel loss of symbiosis genes in relatives of nitrogen-fixing non-legume Parasponia.</title>
        <authorList>
            <person name="Van Velzen R."/>
            <person name="Holmer R."/>
            <person name="Bu F."/>
            <person name="Rutten L."/>
            <person name="Van Zeijl A."/>
            <person name="Liu W."/>
            <person name="Santuari L."/>
            <person name="Cao Q."/>
            <person name="Sharma T."/>
            <person name="Shen D."/>
            <person name="Roswanjaya Y."/>
            <person name="Wardhani T."/>
            <person name="Kalhor M.S."/>
            <person name="Jansen J."/>
            <person name="Van den Hoogen J."/>
            <person name="Gungor B."/>
            <person name="Hartog M."/>
            <person name="Hontelez J."/>
            <person name="Verver J."/>
            <person name="Yang W.-C."/>
            <person name="Schijlen E."/>
            <person name="Repin R."/>
            <person name="Schilthuizen M."/>
            <person name="Schranz E."/>
            <person name="Heidstra R."/>
            <person name="Miyata K."/>
            <person name="Fedorova E."/>
            <person name="Kohlen W."/>
            <person name="Bisseling T."/>
            <person name="Smit S."/>
            <person name="Geurts R."/>
        </authorList>
    </citation>
    <scope>NUCLEOTIDE SEQUENCE [LARGE SCALE GENOMIC DNA]</scope>
    <source>
        <strain evidence="5">cv. WU1-14</strain>
    </source>
</reference>
<evidence type="ECO:0000313" key="5">
    <source>
        <dbReference type="Proteomes" id="UP000237105"/>
    </source>
</evidence>
<keyword evidence="5" id="KW-1185">Reference proteome</keyword>
<dbReference type="PANTHER" id="PTHR47967:SF125">
    <property type="entry name" value="PEPTIDASE A1 DOMAIN-CONTAINING PROTEIN"/>
    <property type="match status" value="1"/>
</dbReference>
<feature type="domain" description="Xylanase inhibitor C-terminal" evidence="3">
    <location>
        <begin position="43"/>
        <end position="190"/>
    </location>
</feature>
<dbReference type="PANTHER" id="PTHR47967">
    <property type="entry name" value="OS07G0603500 PROTEIN-RELATED"/>
    <property type="match status" value="1"/>
</dbReference>
<dbReference type="GO" id="GO:0008233">
    <property type="term" value="F:peptidase activity"/>
    <property type="evidence" value="ECO:0007669"/>
    <property type="project" value="UniProtKB-KW"/>
</dbReference>
<evidence type="ECO:0000313" key="4">
    <source>
        <dbReference type="EMBL" id="PON80605.1"/>
    </source>
</evidence>
<dbReference type="InterPro" id="IPR032799">
    <property type="entry name" value="TAXi_C"/>
</dbReference>
<keyword evidence="2" id="KW-0378">Hydrolase</keyword>
<accession>A0A2P5E4X2</accession>
<dbReference type="EMBL" id="JXTB01000001">
    <property type="protein sequence ID" value="PON80605.1"/>
    <property type="molecule type" value="Genomic_DNA"/>
</dbReference>
<keyword evidence="1" id="KW-0645">Protease</keyword>
<evidence type="ECO:0000256" key="1">
    <source>
        <dbReference type="ARBA" id="ARBA00022670"/>
    </source>
</evidence>
<dbReference type="SUPFAM" id="SSF50630">
    <property type="entry name" value="Acid proteases"/>
    <property type="match status" value="1"/>
</dbReference>
<dbReference type="GO" id="GO:0005576">
    <property type="term" value="C:extracellular region"/>
    <property type="evidence" value="ECO:0007669"/>
    <property type="project" value="TreeGrafter"/>
</dbReference>
<comment type="caution">
    <text evidence="4">The sequence shown here is derived from an EMBL/GenBank/DDBJ whole genome shotgun (WGS) entry which is preliminary data.</text>
</comment>
<dbReference type="OrthoDB" id="907879at2759"/>
<name>A0A2P5E4X2_PARAD</name>
<organism evidence="4 5">
    <name type="scientific">Parasponia andersonii</name>
    <name type="common">Sponia andersonii</name>
    <dbReference type="NCBI Taxonomy" id="3476"/>
    <lineage>
        <taxon>Eukaryota</taxon>
        <taxon>Viridiplantae</taxon>
        <taxon>Streptophyta</taxon>
        <taxon>Embryophyta</taxon>
        <taxon>Tracheophyta</taxon>
        <taxon>Spermatophyta</taxon>
        <taxon>Magnoliopsida</taxon>
        <taxon>eudicotyledons</taxon>
        <taxon>Gunneridae</taxon>
        <taxon>Pentapetalae</taxon>
        <taxon>rosids</taxon>
        <taxon>fabids</taxon>
        <taxon>Rosales</taxon>
        <taxon>Cannabaceae</taxon>
        <taxon>Parasponia</taxon>
    </lineage>
</organism>
<dbReference type="STRING" id="3476.A0A2P5E4X2"/>
<dbReference type="Pfam" id="PF14541">
    <property type="entry name" value="TAXi_C"/>
    <property type="match status" value="1"/>
</dbReference>
<dbReference type="InterPro" id="IPR021109">
    <property type="entry name" value="Peptidase_aspartic_dom_sf"/>
</dbReference>
<protein>
    <submittedName>
        <fullName evidence="4">Aspartic peptidase domain containing protein</fullName>
    </submittedName>
</protein>
<sequence length="206" mass="23161">MDTYGDEGNIAGMLALGWESHCLFNQLGSRAQDLLKFNTLDHAYFVNLLDISTASSQLRILLKYFSRRSRNNRSGTVIDSGSSYTMIVKPAYDLLGQAMANYLSRVVPGLTRVEMPGAFRLFYQRIRGGGEGFSNLPNVRFHLSPFQEAELRVQTQGAFCVSGTRREYFCLAVLRSLLPYEHGRLKIIGACNKRITGSSLMFPERN</sequence>
<dbReference type="AlphaFoldDB" id="A0A2P5E4X2"/>
<evidence type="ECO:0000256" key="2">
    <source>
        <dbReference type="ARBA" id="ARBA00022801"/>
    </source>
</evidence>
<dbReference type="InterPro" id="IPR051708">
    <property type="entry name" value="Plant_Aspart_Prot_A1"/>
</dbReference>